<dbReference type="NCBIfam" id="TIGR01200">
    <property type="entry name" value="GLPGLI"/>
    <property type="match status" value="1"/>
</dbReference>
<dbReference type="Pfam" id="PF22252">
    <property type="entry name" value="PNGase_F-II_N"/>
    <property type="match status" value="1"/>
</dbReference>
<reference evidence="2" key="1">
    <citation type="submission" date="2018-11" db="EMBL/GenBank/DDBJ databases">
        <title>Proposal to divide the Flavobacteriaceae and reorganize its genera based on Amino Acid Identity values calculated from whole genome sequences.</title>
        <authorList>
            <person name="Nicholson A.C."/>
            <person name="Gulvik C.A."/>
            <person name="Whitney A.M."/>
            <person name="Humrighouse B.W."/>
            <person name="Bell M."/>
            <person name="Holmes B."/>
            <person name="Steigerwalt A."/>
            <person name="Villarma A."/>
            <person name="Sheth M."/>
            <person name="Batra D."/>
            <person name="Pryor J."/>
            <person name="Bernardet J.-F."/>
            <person name="Hugo C."/>
            <person name="Kampfer P."/>
            <person name="Newman J."/>
            <person name="Mcquiston J.R."/>
        </authorList>
    </citation>
    <scope>NUCLEOTIDE SEQUENCE [LARGE SCALE GENOMIC DNA]</scope>
    <source>
        <strain evidence="2">DSM 22165</strain>
    </source>
</reference>
<evidence type="ECO:0000313" key="2">
    <source>
        <dbReference type="Proteomes" id="UP000267623"/>
    </source>
</evidence>
<reference evidence="2" key="2">
    <citation type="submission" date="2018-11" db="EMBL/GenBank/DDBJ databases">
        <title>Proposal to divide the Flavobacteriaceae and reorganize its genera based on Amino Acid Identity values calculated from whole genome sequences.</title>
        <authorList>
            <person name="Nicholson A.C."/>
            <person name="Gulvik C.A."/>
            <person name="Whitney A.M."/>
            <person name="Humrighouse B.W."/>
            <person name="Bell M."/>
            <person name="Holmes B."/>
            <person name="Steigerwalt A."/>
            <person name="Villarma A."/>
            <person name="Sheth M."/>
            <person name="Batra D."/>
            <person name="Pryor J."/>
            <person name="Bernardet J.-F."/>
            <person name="Hugo C."/>
            <person name="Kampfer P."/>
            <person name="Newman J."/>
            <person name="Mcquiston J."/>
        </authorList>
    </citation>
    <scope>NUCLEOTIDE SEQUENCE [LARGE SCALE GENOMIC DNA]</scope>
    <source>
        <strain evidence="2">DSM 22165</strain>
    </source>
</reference>
<name>A0A3N0XDS7_9FLAO</name>
<comment type="caution">
    <text evidence="1">The sequence shown here is derived from an EMBL/GenBank/DDBJ whole genome shotgun (WGS) entry which is preliminary data.</text>
</comment>
<proteinExistence type="predicted"/>
<accession>A0A3N0XDS7</accession>
<gene>
    <name evidence="1" type="ORF">EGH73_02815</name>
</gene>
<dbReference type="EMBL" id="RJTU01000018">
    <property type="protein sequence ID" value="ROI14519.1"/>
    <property type="molecule type" value="Genomic_DNA"/>
</dbReference>
<sequence length="277" mass="32935">MHKTIILILLFLFTTNITNAQEYYFYYQVKYKKNIPDKIFTEDMLLISDGNSSRFSSVKQFRSDSILNSGIKRKSNFGYGDIHSIITKTYSNSNVVKVTNLLTNDYEVTTKENFNWKITNEKKITDIYNCQKAILEYGGRSWEAWFTNDIAIQDGPFKFHGLPGLITYIKDRKDNYIVELYKVEKRNKKEFNYTFSQNNKIQVSQKKLFKIFIEYYQDPFREWKFGDGEVEMTFSDKDGNKIKPDYRQMTLDEREMLIKNNNPMNLSEKINYPKNSK</sequence>
<evidence type="ECO:0000313" key="1">
    <source>
        <dbReference type="EMBL" id="ROI14519.1"/>
    </source>
</evidence>
<dbReference type="AlphaFoldDB" id="A0A3N0XDS7"/>
<dbReference type="RefSeq" id="WP_123280590.1">
    <property type="nucleotide sequence ID" value="NZ_DAMBVG010000045.1"/>
</dbReference>
<organism evidence="1 2">
    <name type="scientific">Epilithonimonas hominis</name>
    <dbReference type="NCBI Taxonomy" id="420404"/>
    <lineage>
        <taxon>Bacteria</taxon>
        <taxon>Pseudomonadati</taxon>
        <taxon>Bacteroidota</taxon>
        <taxon>Flavobacteriia</taxon>
        <taxon>Flavobacteriales</taxon>
        <taxon>Weeksellaceae</taxon>
        <taxon>Chryseobacterium group</taxon>
        <taxon>Epilithonimonas</taxon>
    </lineage>
</organism>
<dbReference type="InterPro" id="IPR005901">
    <property type="entry name" value="GLPGLI"/>
</dbReference>
<dbReference type="Proteomes" id="UP000267623">
    <property type="component" value="Unassembled WGS sequence"/>
</dbReference>
<protein>
    <submittedName>
        <fullName evidence="1">GLPGLI family protein</fullName>
    </submittedName>
</protein>